<evidence type="ECO:0000313" key="2">
    <source>
        <dbReference type="EMBL" id="USN14175.1"/>
    </source>
</evidence>
<protein>
    <recommendedName>
        <fullName evidence="4">Transmembrane protein</fullName>
    </recommendedName>
</protein>
<accession>A0A9E7MPH9</accession>
<reference evidence="2" key="1">
    <citation type="submission" date="2022-05" db="EMBL/GenBank/DDBJ databases">
        <authorList>
            <person name="Friedrich I."/>
            <person name="Poehlein A."/>
            <person name="Schneider D."/>
            <person name="Hertel R."/>
            <person name="Daniel R."/>
        </authorList>
    </citation>
    <scope>NUCLEOTIDE SEQUENCE</scope>
</reference>
<organism evidence="2 3">
    <name type="scientific">Brevundimonas phage vB_BpoS-Kabachok</name>
    <dbReference type="NCBI Taxonomy" id="2948600"/>
    <lineage>
        <taxon>Viruses</taxon>
        <taxon>Duplodnaviria</taxon>
        <taxon>Heunggongvirae</taxon>
        <taxon>Uroviricota</taxon>
        <taxon>Caudoviricetes</taxon>
        <taxon>Jeanschmidtviridae</taxon>
        <taxon>Marchewkavirus</taxon>
        <taxon>Marchewkavirus kabachok</taxon>
    </lineage>
</organism>
<gene>
    <name evidence="2" type="ORF">KABACHOK_03390</name>
</gene>
<proteinExistence type="predicted"/>
<dbReference type="EMBL" id="ON529852">
    <property type="protein sequence ID" value="USN14175.1"/>
    <property type="molecule type" value="Genomic_DNA"/>
</dbReference>
<keyword evidence="3" id="KW-1185">Reference proteome</keyword>
<keyword evidence="1" id="KW-0472">Membrane</keyword>
<evidence type="ECO:0000256" key="1">
    <source>
        <dbReference type="SAM" id="Phobius"/>
    </source>
</evidence>
<name>A0A9E7MPH9_9CAUD</name>
<feature type="transmembrane region" description="Helical" evidence="1">
    <location>
        <begin position="41"/>
        <end position="61"/>
    </location>
</feature>
<sequence>MSAQAIHLLALIVLFPATIASFVWFLMAWGFRGGFGVTWRSVALSGGVFLTLFIALGVVLYHPYALPTLLSGIVLPPNPFKVT</sequence>
<keyword evidence="1" id="KW-0812">Transmembrane</keyword>
<evidence type="ECO:0008006" key="4">
    <source>
        <dbReference type="Google" id="ProtNLM"/>
    </source>
</evidence>
<keyword evidence="1" id="KW-1133">Transmembrane helix</keyword>
<evidence type="ECO:0000313" key="3">
    <source>
        <dbReference type="Proteomes" id="UP001056685"/>
    </source>
</evidence>
<feature type="transmembrane region" description="Helical" evidence="1">
    <location>
        <begin position="6"/>
        <end position="29"/>
    </location>
</feature>
<dbReference type="Proteomes" id="UP001056685">
    <property type="component" value="Segment"/>
</dbReference>